<sequence>MKSEKECLTYIMDCMKEFSSSDINLLKKIPAYVYKFGLDYTMEFLFTKRSENDSERHIFQFIYHYLFGEEGMNKDQCKFPSDNRSYAECVRDTMKLCKTAILISVHPESNNANKKYNVQLKGKEYMTRIEHTEQELLDIQNPYLHYYFTSSKKGLFVRTPNIPKEYIHHKKNKIQSIYSKEKWHTLNFPLQRFGESRMLIGAGQTIKKDLYFHMNFLYGIPELPATAIKGVFRSFCEQDGHISEAKIKNWFGDEENEGQIIFLTATPEQYTIKKDIISNQYGNYYQQSQIGKDMDFPTLKEPNLVNFYAVEIKDMTIQMIIGKDNRDKDDIEKAFLECIQVCNFGAKGAVGYGYLEKKN</sequence>
<dbReference type="SUPFAM" id="SSF158568">
    <property type="entry name" value="AF1862-like"/>
    <property type="match status" value="1"/>
</dbReference>
<gene>
    <name evidence="3" type="ORF">ACLFYP115_00356</name>
</gene>
<dbReference type="InterPro" id="IPR005537">
    <property type="entry name" value="RAMP_III_fam"/>
</dbReference>
<feature type="domain" description="CRISPR type III-associated protein" evidence="2">
    <location>
        <begin position="196"/>
        <end position="356"/>
    </location>
</feature>
<dbReference type="InterPro" id="IPR023101">
    <property type="entry name" value="AF1862-like_dom_sf"/>
</dbReference>
<dbReference type="InterPro" id="IPR010172">
    <property type="entry name" value="CRISPR-assoc_prot_TM1791"/>
</dbReference>
<accession>A0A6N2RBA6</accession>
<keyword evidence="1" id="KW-0051">Antiviral defense</keyword>
<reference evidence="3" key="1">
    <citation type="submission" date="2019-11" db="EMBL/GenBank/DDBJ databases">
        <authorList>
            <person name="Feng L."/>
        </authorList>
    </citation>
    <scope>NUCLEOTIDE SEQUENCE</scope>
    <source>
        <strain evidence="3">AcaccaeLFYP115</strain>
    </source>
</reference>
<dbReference type="EMBL" id="CACRSQ010000002">
    <property type="protein sequence ID" value="VYS77589.1"/>
    <property type="molecule type" value="Genomic_DNA"/>
</dbReference>
<evidence type="ECO:0000313" key="3">
    <source>
        <dbReference type="EMBL" id="VYS77589.1"/>
    </source>
</evidence>
<protein>
    <recommendedName>
        <fullName evidence="2">CRISPR type III-associated protein domain-containing protein</fullName>
    </recommendedName>
</protein>
<evidence type="ECO:0000256" key="1">
    <source>
        <dbReference type="ARBA" id="ARBA00023118"/>
    </source>
</evidence>
<dbReference type="RefSeq" id="WP_050754268.1">
    <property type="nucleotide sequence ID" value="NZ_BAABZP010000001.1"/>
</dbReference>
<proteinExistence type="predicted"/>
<dbReference type="GO" id="GO:0051607">
    <property type="term" value="P:defense response to virus"/>
    <property type="evidence" value="ECO:0007669"/>
    <property type="project" value="UniProtKB-KW"/>
</dbReference>
<evidence type="ECO:0000259" key="2">
    <source>
        <dbReference type="Pfam" id="PF03787"/>
    </source>
</evidence>
<dbReference type="AlphaFoldDB" id="A0A6N2RBA6"/>
<organism evidence="3">
    <name type="scientific">Anaerostipes caccae</name>
    <dbReference type="NCBI Taxonomy" id="105841"/>
    <lineage>
        <taxon>Bacteria</taxon>
        <taxon>Bacillati</taxon>
        <taxon>Bacillota</taxon>
        <taxon>Clostridia</taxon>
        <taxon>Lachnospirales</taxon>
        <taxon>Lachnospiraceae</taxon>
        <taxon>Anaerostipes</taxon>
    </lineage>
</organism>
<dbReference type="PANTHER" id="PTHR39965:SF1">
    <property type="entry name" value="CRISPR SYSTEM CMR SUBUNIT CMR6"/>
    <property type="match status" value="1"/>
</dbReference>
<dbReference type="Pfam" id="PF03787">
    <property type="entry name" value="RAMPs"/>
    <property type="match status" value="1"/>
</dbReference>
<dbReference type="PANTHER" id="PTHR39965">
    <property type="entry name" value="CRISPR SYSTEM CMR SUBUNIT CMR6"/>
    <property type="match status" value="1"/>
</dbReference>
<name>A0A6N2RBA6_9FIRM</name>